<feature type="compositionally biased region" description="Basic and acidic residues" evidence="2">
    <location>
        <begin position="647"/>
        <end position="657"/>
    </location>
</feature>
<keyword evidence="4" id="KW-1185">Reference proteome</keyword>
<feature type="coiled-coil region" evidence="1">
    <location>
        <begin position="475"/>
        <end position="544"/>
    </location>
</feature>
<feature type="compositionally biased region" description="Basic and acidic residues" evidence="2">
    <location>
        <begin position="791"/>
        <end position="802"/>
    </location>
</feature>
<feature type="compositionally biased region" description="Basic and acidic residues" evidence="2">
    <location>
        <begin position="259"/>
        <end position="269"/>
    </location>
</feature>
<reference evidence="3 4" key="1">
    <citation type="journal article" date="2011" name="Proc. Natl. Acad. Sci. U.S.A.">
        <title>Niche of harmful alga Aureococcus anophagefferens revealed through ecogenomics.</title>
        <authorList>
            <person name="Gobler C.J."/>
            <person name="Berry D.L."/>
            <person name="Dyhrman S.T."/>
            <person name="Wilhelm S.W."/>
            <person name="Salamov A."/>
            <person name="Lobanov A.V."/>
            <person name="Zhang Y."/>
            <person name="Collier J.L."/>
            <person name="Wurch L.L."/>
            <person name="Kustka A.B."/>
            <person name="Dill B.D."/>
            <person name="Shah M."/>
            <person name="VerBerkmoes N.C."/>
            <person name="Kuo A."/>
            <person name="Terry A."/>
            <person name="Pangilinan J."/>
            <person name="Lindquist E.A."/>
            <person name="Lucas S."/>
            <person name="Paulsen I.T."/>
            <person name="Hattenrath-Lehmann T.K."/>
            <person name="Talmage S.C."/>
            <person name="Walker E.A."/>
            <person name="Koch F."/>
            <person name="Burson A.M."/>
            <person name="Marcoval M.A."/>
            <person name="Tang Y.Z."/>
            <person name="Lecleir G.R."/>
            <person name="Coyne K.J."/>
            <person name="Berg G.M."/>
            <person name="Bertrand E.M."/>
            <person name="Saito M.A."/>
            <person name="Gladyshev V.N."/>
            <person name="Grigoriev I.V."/>
        </authorList>
    </citation>
    <scope>NUCLEOTIDE SEQUENCE [LARGE SCALE GENOMIC DNA]</scope>
    <source>
        <strain evidence="4">CCMP 1984</strain>
    </source>
</reference>
<feature type="compositionally biased region" description="Acidic residues" evidence="2">
    <location>
        <begin position="803"/>
        <end position="822"/>
    </location>
</feature>
<evidence type="ECO:0000313" key="3">
    <source>
        <dbReference type="EMBL" id="EGB12899.1"/>
    </source>
</evidence>
<evidence type="ECO:0000313" key="4">
    <source>
        <dbReference type="Proteomes" id="UP000002729"/>
    </source>
</evidence>
<organism evidence="4">
    <name type="scientific">Aureococcus anophagefferens</name>
    <name type="common">Harmful bloom alga</name>
    <dbReference type="NCBI Taxonomy" id="44056"/>
    <lineage>
        <taxon>Eukaryota</taxon>
        <taxon>Sar</taxon>
        <taxon>Stramenopiles</taxon>
        <taxon>Ochrophyta</taxon>
        <taxon>Pelagophyceae</taxon>
        <taxon>Pelagomonadales</taxon>
        <taxon>Pelagomonadaceae</taxon>
        <taxon>Aureococcus</taxon>
    </lineage>
</organism>
<evidence type="ECO:0000256" key="1">
    <source>
        <dbReference type="SAM" id="Coils"/>
    </source>
</evidence>
<dbReference type="InParanoid" id="F0XWW4"/>
<feature type="compositionally biased region" description="Acidic residues" evidence="2">
    <location>
        <begin position="731"/>
        <end position="744"/>
    </location>
</feature>
<feature type="compositionally biased region" description="Acidic residues" evidence="2">
    <location>
        <begin position="234"/>
        <end position="258"/>
    </location>
</feature>
<feature type="region of interest" description="Disordered" evidence="2">
    <location>
        <begin position="712"/>
        <end position="833"/>
    </location>
</feature>
<feature type="region of interest" description="Disordered" evidence="2">
    <location>
        <begin position="637"/>
        <end position="672"/>
    </location>
</feature>
<protein>
    <submittedName>
        <fullName evidence="3">Uncharacterized protein</fullName>
    </submittedName>
</protein>
<name>F0XWW4_AURAN</name>
<feature type="compositionally biased region" description="Acidic residues" evidence="2">
    <location>
        <begin position="764"/>
        <end position="790"/>
    </location>
</feature>
<feature type="region of interest" description="Disordered" evidence="2">
    <location>
        <begin position="845"/>
        <end position="885"/>
    </location>
</feature>
<sequence length="952" mass="107129">MPEAFDASQPVAVSVDLPRDPHPSGGGAMGLPPPSCSPRRGVVRIKSIAAAQNKSGKNCFEGSMEEGSFTWYKDMGGNSNWMYVAVHNGTRDRVSLALWLLYEAATDPLVDPLCGSGEIQVGFFNQSKIVNRPVPLFELAEESKPMLELAAGAAATLKVRVNDLSSRHQNQRFVLVAGPRDAPVRGSRSVPIEILSKPSRAADRAGDDDAASARSRSPKDKKKEKKKKDKEREAEEEVEEEKNDEWAVDNTLEEVLQEEGERMNEEMRKAGVQVKEKKKSKKEKDAEAARLKKTEINIRNAESAAKTNVFVMDGKIKDKRDMMGKGTTDESLFDFEATGSSAAEYRKEGNVEFYTQANLHKRKAISCDKVIIKWIDIFWNTFSSVHKTGMVNQAEFVQVQMNIAKALFDPEDWDEDEVREMVESDWVRENGLSNNMDHEKFNASLFELVDTWASSIKLVEYRMFLQKLYFRITGNSGNSANKEKYQRRLKDLEKQQRKLNKNKQKYIEKIGALTTQAKEIATEAKKVRDEKIKAIAETKKLEQEEAKQKARMQMLKDIMEETDEKKRAKLIAKAQKRLAGSGYDITKGIETIIAAEQQKLAEAEAKREQHEAAQRKLAEEEENMIRRQRELLELRAKEEGQLNDADAEAKAMDKESSELNDTVSDLARGGRSWATLDQITSLDGESDEATLKQMKNDASFLSFCKENNVEIQEEVEGDVAAEMGGPAKKEEEEEEEEQKQEEEVAPTLELVKEDIEIIQQEEAIVFEESEEESESESESEEEEEQEEVVVVEEKKEEVVVEEEKPEDDYDDISVSSEEEEVEEERRPPADFTEWLSKDTWNAWRGMCAGRSPPPEVFGKKRAKSKWDKLSPILGGGGGKRRKKPMTGFGVRRSAHAASNLPPLTPNPALDRYAINTHGLLDSKSAAQLPARAAGAPARALHRPQTAPALHAR</sequence>
<dbReference type="Proteomes" id="UP000002729">
    <property type="component" value="Unassembled WGS sequence"/>
</dbReference>
<accession>F0XWW4</accession>
<dbReference type="KEGG" id="aaf:AURANDRAFT_60951"/>
<dbReference type="RefSeq" id="XP_009032523.1">
    <property type="nucleotide sequence ID" value="XM_009034275.1"/>
</dbReference>
<feature type="region of interest" description="Disordered" evidence="2">
    <location>
        <begin position="1"/>
        <end position="35"/>
    </location>
</feature>
<feature type="compositionally biased region" description="Low complexity" evidence="2">
    <location>
        <begin position="925"/>
        <end position="938"/>
    </location>
</feature>
<dbReference type="OMA" id="DSADFFM"/>
<gene>
    <name evidence="3" type="ORF">AURANDRAFT_60951</name>
</gene>
<dbReference type="EMBL" id="GL833120">
    <property type="protein sequence ID" value="EGB12899.1"/>
    <property type="molecule type" value="Genomic_DNA"/>
</dbReference>
<feature type="region of interest" description="Disordered" evidence="2">
    <location>
        <begin position="184"/>
        <end position="286"/>
    </location>
</feature>
<evidence type="ECO:0000256" key="2">
    <source>
        <dbReference type="SAM" id="MobiDB-lite"/>
    </source>
</evidence>
<dbReference type="OrthoDB" id="439792at2759"/>
<feature type="region of interest" description="Disordered" evidence="2">
    <location>
        <begin position="925"/>
        <end position="952"/>
    </location>
</feature>
<proteinExistence type="predicted"/>
<feature type="compositionally biased region" description="Basic residues" evidence="2">
    <location>
        <begin position="219"/>
        <end position="229"/>
    </location>
</feature>
<dbReference type="eggNOG" id="ENOG502RY3W">
    <property type="taxonomic scope" value="Eukaryota"/>
</dbReference>
<dbReference type="GeneID" id="20223251"/>
<keyword evidence="1" id="KW-0175">Coiled coil</keyword>
<dbReference type="AlphaFoldDB" id="F0XWW4"/>